<organism evidence="2 3">
    <name type="scientific">Strongyloides papillosus</name>
    <name type="common">Intestinal threadworm</name>
    <dbReference type="NCBI Taxonomy" id="174720"/>
    <lineage>
        <taxon>Eukaryota</taxon>
        <taxon>Metazoa</taxon>
        <taxon>Ecdysozoa</taxon>
        <taxon>Nematoda</taxon>
        <taxon>Chromadorea</taxon>
        <taxon>Rhabditida</taxon>
        <taxon>Tylenchina</taxon>
        <taxon>Panagrolaimomorpha</taxon>
        <taxon>Strongyloidoidea</taxon>
        <taxon>Strongyloididae</taxon>
        <taxon>Strongyloides</taxon>
    </lineage>
</organism>
<evidence type="ECO:0000256" key="1">
    <source>
        <dbReference type="SAM" id="SignalP"/>
    </source>
</evidence>
<proteinExistence type="predicted"/>
<evidence type="ECO:0000313" key="3">
    <source>
        <dbReference type="WBParaSite" id="SPAL_0000517400.1"/>
    </source>
</evidence>
<dbReference type="Proteomes" id="UP000046392">
    <property type="component" value="Unplaced"/>
</dbReference>
<sequence>MRFFKTLAVFIILLISKSFGISWSNYKLQVHGKPMCKPGEKKTVELKIEKRENQVVLARKNGECNTEIEINVTLAESTITDRVIWARFYYFNAGYYTRRIPEECRPHIKKTDHYDCNIGEIDPNKITTPSARSPYIL</sequence>
<accession>A0A0N5BGS4</accession>
<feature type="signal peptide" evidence="1">
    <location>
        <begin position="1"/>
        <end position="20"/>
    </location>
</feature>
<keyword evidence="1" id="KW-0732">Signal</keyword>
<feature type="chain" id="PRO_5005894254" evidence="1">
    <location>
        <begin position="21"/>
        <end position="137"/>
    </location>
</feature>
<name>A0A0N5BGS4_STREA</name>
<reference evidence="3" key="1">
    <citation type="submission" date="2017-02" db="UniProtKB">
        <authorList>
            <consortium name="WormBaseParasite"/>
        </authorList>
    </citation>
    <scope>IDENTIFICATION</scope>
</reference>
<evidence type="ECO:0000313" key="2">
    <source>
        <dbReference type="Proteomes" id="UP000046392"/>
    </source>
</evidence>
<protein>
    <submittedName>
        <fullName evidence="3">ZP domain-containing protein</fullName>
    </submittedName>
</protein>
<dbReference type="AlphaFoldDB" id="A0A0N5BGS4"/>
<keyword evidence="2" id="KW-1185">Reference proteome</keyword>
<dbReference type="WBParaSite" id="SPAL_0000517400.1">
    <property type="protein sequence ID" value="SPAL_0000517400.1"/>
    <property type="gene ID" value="SPAL_0000517400"/>
</dbReference>